<reference evidence="1 2" key="1">
    <citation type="submission" date="2019-01" db="EMBL/GenBank/DDBJ databases">
        <title>Intercellular communication is required for trap formation in the nematode-trapping fungus Duddingtonia flagrans.</title>
        <authorList>
            <person name="Youssar L."/>
            <person name="Wernet V."/>
            <person name="Hensel N."/>
            <person name="Hildebrandt H.-G."/>
            <person name="Fischer R."/>
        </authorList>
    </citation>
    <scope>NUCLEOTIDE SEQUENCE [LARGE SCALE GENOMIC DNA]</scope>
    <source>
        <strain evidence="1 2">CBS H-5679</strain>
    </source>
</reference>
<accession>A0A437A7G6</accession>
<dbReference type="GeneID" id="93587689"/>
<keyword evidence="2" id="KW-1185">Reference proteome</keyword>
<dbReference type="VEuPathDB" id="FungiDB:DFL_005378"/>
<sequence length="139" mass="15815">MEARASEFMFKRLTEVAPVLRDFDVKIGCVRPDDDKVVLDGLADIMEASEPVAQTFRWITPYTTMDGQITEILALSLSQPEFAEDGSHIGYLGVSANISEQKLRERTQKKRLEEARELKRQQDNFVEIASHEMGRLLTV</sequence>
<evidence type="ECO:0000313" key="1">
    <source>
        <dbReference type="EMBL" id="RVD87135.1"/>
    </source>
</evidence>
<dbReference type="Gene3D" id="3.30.450.20">
    <property type="entry name" value="PAS domain"/>
    <property type="match status" value="1"/>
</dbReference>
<dbReference type="STRING" id="97331.A0A437A7G6"/>
<proteinExistence type="predicted"/>
<dbReference type="AlphaFoldDB" id="A0A437A7G6"/>
<dbReference type="OrthoDB" id="303614at2759"/>
<organism evidence="1 2">
    <name type="scientific">Arthrobotrys flagrans</name>
    <name type="common">Nematode-trapping fungus</name>
    <name type="synonym">Trichothecium flagrans</name>
    <dbReference type="NCBI Taxonomy" id="97331"/>
    <lineage>
        <taxon>Eukaryota</taxon>
        <taxon>Fungi</taxon>
        <taxon>Dikarya</taxon>
        <taxon>Ascomycota</taxon>
        <taxon>Pezizomycotina</taxon>
        <taxon>Orbiliomycetes</taxon>
        <taxon>Orbiliales</taxon>
        <taxon>Orbiliaceae</taxon>
        <taxon>Arthrobotrys</taxon>
    </lineage>
</organism>
<evidence type="ECO:0008006" key="3">
    <source>
        <dbReference type="Google" id="ProtNLM"/>
    </source>
</evidence>
<dbReference type="EMBL" id="SAEB01000006">
    <property type="protein sequence ID" value="RVD87135.1"/>
    <property type="molecule type" value="Genomic_DNA"/>
</dbReference>
<comment type="caution">
    <text evidence="1">The sequence shown here is derived from an EMBL/GenBank/DDBJ whole genome shotgun (WGS) entry which is preliminary data.</text>
</comment>
<dbReference type="RefSeq" id="XP_067492679.1">
    <property type="nucleotide sequence ID" value="XM_067634629.1"/>
</dbReference>
<gene>
    <name evidence="1" type="ORF">DFL_005378</name>
</gene>
<evidence type="ECO:0000313" key="2">
    <source>
        <dbReference type="Proteomes" id="UP000283090"/>
    </source>
</evidence>
<name>A0A437A7G6_ARTFL</name>
<protein>
    <recommendedName>
        <fullName evidence="3">PAC domain-containing protein</fullName>
    </recommendedName>
</protein>
<dbReference type="Proteomes" id="UP000283090">
    <property type="component" value="Unassembled WGS sequence"/>
</dbReference>